<dbReference type="Pfam" id="PF01638">
    <property type="entry name" value="HxlR"/>
    <property type="match status" value="1"/>
</dbReference>
<proteinExistence type="predicted"/>
<comment type="caution">
    <text evidence="5">The sequence shown here is derived from an EMBL/GenBank/DDBJ whole genome shotgun (WGS) entry which is preliminary data.</text>
</comment>
<evidence type="ECO:0000256" key="3">
    <source>
        <dbReference type="ARBA" id="ARBA00023163"/>
    </source>
</evidence>
<dbReference type="CDD" id="cd00090">
    <property type="entry name" value="HTH_ARSR"/>
    <property type="match status" value="1"/>
</dbReference>
<accession>A0ABS3Y9H5</accession>
<dbReference type="InterPro" id="IPR036388">
    <property type="entry name" value="WH-like_DNA-bd_sf"/>
</dbReference>
<gene>
    <name evidence="5" type="ORF">J7I43_03890</name>
</gene>
<organism evidence="5 6">
    <name type="scientific">Chitinophaga chungangae</name>
    <dbReference type="NCBI Taxonomy" id="2821488"/>
    <lineage>
        <taxon>Bacteria</taxon>
        <taxon>Pseudomonadati</taxon>
        <taxon>Bacteroidota</taxon>
        <taxon>Chitinophagia</taxon>
        <taxon>Chitinophagales</taxon>
        <taxon>Chitinophagaceae</taxon>
        <taxon>Chitinophaga</taxon>
    </lineage>
</organism>
<dbReference type="SUPFAM" id="SSF46785">
    <property type="entry name" value="Winged helix' DNA-binding domain"/>
    <property type="match status" value="1"/>
</dbReference>
<evidence type="ECO:0000313" key="5">
    <source>
        <dbReference type="EMBL" id="MBO9151335.1"/>
    </source>
</evidence>
<sequence length="123" mass="13759">MSYQRIPTLNCETNPDADCSVEAALAVLGGKWKLKIYKIIRANEVMRFNELAGAIGRISDKTLAAQLKEMEADGLLIRRVYPEVPPRVEYCLTELGRSLAGVFSALEGWGRQYLDQAKLRKVS</sequence>
<dbReference type="PROSITE" id="PS51118">
    <property type="entry name" value="HTH_HXLR"/>
    <property type="match status" value="1"/>
</dbReference>
<evidence type="ECO:0000259" key="4">
    <source>
        <dbReference type="PROSITE" id="PS51118"/>
    </source>
</evidence>
<evidence type="ECO:0000256" key="1">
    <source>
        <dbReference type="ARBA" id="ARBA00023015"/>
    </source>
</evidence>
<dbReference type="InterPro" id="IPR036390">
    <property type="entry name" value="WH_DNA-bd_sf"/>
</dbReference>
<keyword evidence="3" id="KW-0804">Transcription</keyword>
<reference evidence="6" key="1">
    <citation type="submission" date="2021-03" db="EMBL/GenBank/DDBJ databases">
        <title>Assistant Professor.</title>
        <authorList>
            <person name="Huq M.A."/>
        </authorList>
    </citation>
    <scope>NUCLEOTIDE SEQUENCE [LARGE SCALE GENOMIC DNA]</scope>
    <source>
        <strain evidence="6">MAH-28</strain>
    </source>
</reference>
<keyword evidence="2" id="KW-0238">DNA-binding</keyword>
<dbReference type="PANTHER" id="PTHR33204:SF29">
    <property type="entry name" value="TRANSCRIPTIONAL REGULATOR"/>
    <property type="match status" value="1"/>
</dbReference>
<dbReference type="RefSeq" id="WP_209143441.1">
    <property type="nucleotide sequence ID" value="NZ_JAGHKP010000001.1"/>
</dbReference>
<feature type="domain" description="HTH hxlR-type" evidence="4">
    <location>
        <begin position="19"/>
        <end position="118"/>
    </location>
</feature>
<evidence type="ECO:0000256" key="2">
    <source>
        <dbReference type="ARBA" id="ARBA00023125"/>
    </source>
</evidence>
<name>A0ABS3Y9H5_9BACT</name>
<dbReference type="Gene3D" id="1.10.10.10">
    <property type="entry name" value="Winged helix-like DNA-binding domain superfamily/Winged helix DNA-binding domain"/>
    <property type="match status" value="1"/>
</dbReference>
<keyword evidence="1" id="KW-0805">Transcription regulation</keyword>
<dbReference type="Proteomes" id="UP000679126">
    <property type="component" value="Unassembled WGS sequence"/>
</dbReference>
<dbReference type="PANTHER" id="PTHR33204">
    <property type="entry name" value="TRANSCRIPTIONAL REGULATOR, MARR FAMILY"/>
    <property type="match status" value="1"/>
</dbReference>
<dbReference type="EMBL" id="JAGHKP010000001">
    <property type="protein sequence ID" value="MBO9151335.1"/>
    <property type="molecule type" value="Genomic_DNA"/>
</dbReference>
<dbReference type="InterPro" id="IPR002577">
    <property type="entry name" value="HTH_HxlR"/>
</dbReference>
<keyword evidence="6" id="KW-1185">Reference proteome</keyword>
<evidence type="ECO:0000313" key="6">
    <source>
        <dbReference type="Proteomes" id="UP000679126"/>
    </source>
</evidence>
<dbReference type="InterPro" id="IPR011991">
    <property type="entry name" value="ArsR-like_HTH"/>
</dbReference>
<protein>
    <submittedName>
        <fullName evidence="5">Helix-turn-helix transcriptional regulator</fullName>
    </submittedName>
</protein>